<dbReference type="EMBL" id="VUNM01000002">
    <property type="protein sequence ID" value="MST88349.1"/>
    <property type="molecule type" value="Genomic_DNA"/>
</dbReference>
<keyword evidence="3" id="KW-0472">Membrane</keyword>
<feature type="transmembrane region" description="Helical" evidence="3">
    <location>
        <begin position="15"/>
        <end position="33"/>
    </location>
</feature>
<dbReference type="RefSeq" id="WP_154514287.1">
    <property type="nucleotide sequence ID" value="NZ_JAXFJJ010000062.1"/>
</dbReference>
<feature type="compositionally biased region" description="Polar residues" evidence="2">
    <location>
        <begin position="115"/>
        <end position="130"/>
    </location>
</feature>
<feature type="region of interest" description="Disordered" evidence="2">
    <location>
        <begin position="115"/>
        <end position="141"/>
    </location>
</feature>
<gene>
    <name evidence="4" type="ORF">FYJ79_01935</name>
</gene>
<dbReference type="InterPro" id="IPR007690">
    <property type="entry name" value="T2SS_GspM"/>
</dbReference>
<dbReference type="GO" id="GO:0015627">
    <property type="term" value="C:type II protein secretion system complex"/>
    <property type="evidence" value="ECO:0007669"/>
    <property type="project" value="InterPro"/>
</dbReference>
<keyword evidence="3" id="KW-1133">Transmembrane helix</keyword>
<dbReference type="Proteomes" id="UP000442619">
    <property type="component" value="Unassembled WGS sequence"/>
</dbReference>
<organism evidence="4 5">
    <name type="scientific">Sharpea porci</name>
    <dbReference type="NCBI Taxonomy" id="2652286"/>
    <lineage>
        <taxon>Bacteria</taxon>
        <taxon>Bacillati</taxon>
        <taxon>Bacillota</taxon>
        <taxon>Erysipelotrichia</taxon>
        <taxon>Erysipelotrichales</taxon>
        <taxon>Coprobacillaceae</taxon>
        <taxon>Sharpea</taxon>
    </lineage>
</organism>
<comment type="caution">
    <text evidence="4">The sequence shown here is derived from an EMBL/GenBank/DDBJ whole genome shotgun (WGS) entry which is preliminary data.</text>
</comment>
<evidence type="ECO:0000313" key="5">
    <source>
        <dbReference type="Proteomes" id="UP000442619"/>
    </source>
</evidence>
<proteinExistence type="predicted"/>
<keyword evidence="5" id="KW-1185">Reference proteome</keyword>
<feature type="coiled-coil region" evidence="1">
    <location>
        <begin position="40"/>
        <end position="67"/>
    </location>
</feature>
<accession>A0A844FSH8</accession>
<evidence type="ECO:0000256" key="1">
    <source>
        <dbReference type="SAM" id="Coils"/>
    </source>
</evidence>
<evidence type="ECO:0000313" key="4">
    <source>
        <dbReference type="EMBL" id="MST88349.1"/>
    </source>
</evidence>
<keyword evidence="1" id="KW-0175">Coiled coil</keyword>
<name>A0A844FSH8_9FIRM</name>
<protein>
    <submittedName>
        <fullName evidence="4">Type II secretion system protein M</fullName>
    </submittedName>
</protein>
<evidence type="ECO:0000256" key="2">
    <source>
        <dbReference type="SAM" id="MobiDB-lite"/>
    </source>
</evidence>
<dbReference type="AlphaFoldDB" id="A0A844FSH8"/>
<evidence type="ECO:0000256" key="3">
    <source>
        <dbReference type="SAM" id="Phobius"/>
    </source>
</evidence>
<keyword evidence="3" id="KW-0812">Transmembrane</keyword>
<dbReference type="Pfam" id="PF04612">
    <property type="entry name" value="T2SSM"/>
    <property type="match status" value="1"/>
</dbReference>
<reference evidence="4 5" key="1">
    <citation type="submission" date="2019-08" db="EMBL/GenBank/DDBJ databases">
        <title>In-depth cultivation of the pig gut microbiome towards novel bacterial diversity and tailored functional studies.</title>
        <authorList>
            <person name="Wylensek D."/>
            <person name="Hitch T.C.A."/>
            <person name="Clavel T."/>
        </authorList>
    </citation>
    <scope>NUCLEOTIDE SEQUENCE [LARGE SCALE GENOMIC DNA]</scope>
    <source>
        <strain evidence="4 5">CA-Schmier-601-WT-3</strain>
    </source>
</reference>
<dbReference type="GO" id="GO:0015628">
    <property type="term" value="P:protein secretion by the type II secretion system"/>
    <property type="evidence" value="ECO:0007669"/>
    <property type="project" value="InterPro"/>
</dbReference>
<sequence>MKELLTTLTEREKKLIYILVLFLLVIGGWFLVIKPSLKNYNQAKLNKANRAAELTKLKDELKDYQQADGQLAILDQNYQVIIDKYNGVYTNDEIDDLITKQIMASGLTPASLNISEGNTVEQNSSNSTTNKQKEVSTKTTSSNIITKTVTTTVQGNLNGVGNLLDKVKTMKGVSVASMNYSDKQDSSSQSTNINSYDITFLVYMIDK</sequence>